<dbReference type="AlphaFoldDB" id="A0A3N4IN88"/>
<keyword evidence="4" id="KW-1015">Disulfide bond</keyword>
<evidence type="ECO:0000256" key="2">
    <source>
        <dbReference type="ARBA" id="ARBA00011748"/>
    </source>
</evidence>
<dbReference type="EMBL" id="ML119647">
    <property type="protein sequence ID" value="RPA87166.1"/>
    <property type="molecule type" value="Genomic_DNA"/>
</dbReference>
<dbReference type="GO" id="GO:0005576">
    <property type="term" value="C:extracellular region"/>
    <property type="evidence" value="ECO:0007669"/>
    <property type="project" value="InterPro"/>
</dbReference>
<protein>
    <submittedName>
        <fullName evidence="5">Uncharacterized protein</fullName>
    </submittedName>
</protein>
<dbReference type="PANTHER" id="PTHR11245">
    <property type="entry name" value="STANNIOCALCIN"/>
    <property type="match status" value="1"/>
</dbReference>
<comment type="similarity">
    <text evidence="1">Belongs to the stanniocalcin family.</text>
</comment>
<dbReference type="Proteomes" id="UP000275078">
    <property type="component" value="Unassembled WGS sequence"/>
</dbReference>
<sequence>PTGKCSFYTDCIEKKVKCGKDGYAKNYGKKYCDKFSNNKSKFSAKGKKWVDKTMVCLQKKLVPVVKGDKAYNTCKEIKSKAFGSHSNCYVSSGLCKLPPSDWMKIMKTVGAGGMFGGVRNMIEAVQTVDDCFPFVKWVL</sequence>
<comment type="subunit">
    <text evidence="2">Homodimer; disulfide-linked.</text>
</comment>
<keyword evidence="3" id="KW-0372">Hormone</keyword>
<organism evidence="5 6">
    <name type="scientific">Ascobolus immersus RN42</name>
    <dbReference type="NCBI Taxonomy" id="1160509"/>
    <lineage>
        <taxon>Eukaryota</taxon>
        <taxon>Fungi</taxon>
        <taxon>Dikarya</taxon>
        <taxon>Ascomycota</taxon>
        <taxon>Pezizomycotina</taxon>
        <taxon>Pezizomycetes</taxon>
        <taxon>Pezizales</taxon>
        <taxon>Ascobolaceae</taxon>
        <taxon>Ascobolus</taxon>
    </lineage>
</organism>
<evidence type="ECO:0000256" key="1">
    <source>
        <dbReference type="ARBA" id="ARBA00008693"/>
    </source>
</evidence>
<dbReference type="GO" id="GO:0006874">
    <property type="term" value="P:intracellular calcium ion homeostasis"/>
    <property type="evidence" value="ECO:0007669"/>
    <property type="project" value="TreeGrafter"/>
</dbReference>
<reference evidence="5 6" key="1">
    <citation type="journal article" date="2018" name="Nat. Ecol. Evol.">
        <title>Pezizomycetes genomes reveal the molecular basis of ectomycorrhizal truffle lifestyle.</title>
        <authorList>
            <person name="Murat C."/>
            <person name="Payen T."/>
            <person name="Noel B."/>
            <person name="Kuo A."/>
            <person name="Morin E."/>
            <person name="Chen J."/>
            <person name="Kohler A."/>
            <person name="Krizsan K."/>
            <person name="Balestrini R."/>
            <person name="Da Silva C."/>
            <person name="Montanini B."/>
            <person name="Hainaut M."/>
            <person name="Levati E."/>
            <person name="Barry K.W."/>
            <person name="Belfiori B."/>
            <person name="Cichocki N."/>
            <person name="Clum A."/>
            <person name="Dockter R.B."/>
            <person name="Fauchery L."/>
            <person name="Guy J."/>
            <person name="Iotti M."/>
            <person name="Le Tacon F."/>
            <person name="Lindquist E.A."/>
            <person name="Lipzen A."/>
            <person name="Malagnac F."/>
            <person name="Mello A."/>
            <person name="Molinier V."/>
            <person name="Miyauchi S."/>
            <person name="Poulain J."/>
            <person name="Riccioni C."/>
            <person name="Rubini A."/>
            <person name="Sitrit Y."/>
            <person name="Splivallo R."/>
            <person name="Traeger S."/>
            <person name="Wang M."/>
            <person name="Zifcakova L."/>
            <person name="Wipf D."/>
            <person name="Zambonelli A."/>
            <person name="Paolocci F."/>
            <person name="Nowrousian M."/>
            <person name="Ottonello S."/>
            <person name="Baldrian P."/>
            <person name="Spatafora J.W."/>
            <person name="Henrissat B."/>
            <person name="Nagy L.G."/>
            <person name="Aury J.M."/>
            <person name="Wincker P."/>
            <person name="Grigoriev I.V."/>
            <person name="Bonfante P."/>
            <person name="Martin F.M."/>
        </authorList>
    </citation>
    <scope>NUCLEOTIDE SEQUENCE [LARGE SCALE GENOMIC DNA]</scope>
    <source>
        <strain evidence="5 6">RN42</strain>
    </source>
</reference>
<proteinExistence type="inferred from homology"/>
<gene>
    <name evidence="5" type="ORF">BJ508DRAFT_200084</name>
</gene>
<evidence type="ECO:0000313" key="6">
    <source>
        <dbReference type="Proteomes" id="UP000275078"/>
    </source>
</evidence>
<keyword evidence="6" id="KW-1185">Reference proteome</keyword>
<evidence type="ECO:0000313" key="5">
    <source>
        <dbReference type="EMBL" id="RPA87166.1"/>
    </source>
</evidence>
<name>A0A3N4IN88_ASCIM</name>
<evidence type="ECO:0000256" key="3">
    <source>
        <dbReference type="ARBA" id="ARBA00022702"/>
    </source>
</evidence>
<feature type="non-terminal residue" evidence="5">
    <location>
        <position position="139"/>
    </location>
</feature>
<accession>A0A3N4IN88</accession>
<dbReference type="STRING" id="1160509.A0A3N4IN88"/>
<dbReference type="OrthoDB" id="2251794at2759"/>
<dbReference type="PANTHER" id="PTHR11245:SF6">
    <property type="entry name" value="DUF19 DOMAIN-CONTAINING PROTEIN"/>
    <property type="match status" value="1"/>
</dbReference>
<dbReference type="GO" id="GO:0005179">
    <property type="term" value="F:hormone activity"/>
    <property type="evidence" value="ECO:0007669"/>
    <property type="project" value="UniProtKB-KW"/>
</dbReference>
<feature type="non-terminal residue" evidence="5">
    <location>
        <position position="1"/>
    </location>
</feature>
<evidence type="ECO:0000256" key="4">
    <source>
        <dbReference type="ARBA" id="ARBA00023157"/>
    </source>
</evidence>
<dbReference type="InterPro" id="IPR004978">
    <property type="entry name" value="Stanniocalcin"/>
</dbReference>